<gene>
    <name evidence="1" type="ORF">CLOSTMETH_01237</name>
</gene>
<comment type="caution">
    <text evidence="1">The sequence shown here is derived from an EMBL/GenBank/DDBJ whole genome shotgun (WGS) entry which is preliminary data.</text>
</comment>
<protein>
    <submittedName>
        <fullName evidence="1">Uncharacterized protein</fullName>
    </submittedName>
</protein>
<reference evidence="1 2" key="1">
    <citation type="submission" date="2009-01" db="EMBL/GenBank/DDBJ databases">
        <authorList>
            <person name="Fulton L."/>
            <person name="Clifton S."/>
            <person name="Fulton B."/>
            <person name="Xu J."/>
            <person name="Minx P."/>
            <person name="Pepin K.H."/>
            <person name="Johnson M."/>
            <person name="Bhonagiri V."/>
            <person name="Nash W.E."/>
            <person name="Mardis E.R."/>
            <person name="Wilson R.K."/>
        </authorList>
    </citation>
    <scope>NUCLEOTIDE SEQUENCE [LARGE SCALE GENOMIC DNA]</scope>
    <source>
        <strain evidence="1 2">DSM 5476</strain>
    </source>
</reference>
<evidence type="ECO:0000313" key="2">
    <source>
        <dbReference type="Proteomes" id="UP000003340"/>
    </source>
</evidence>
<keyword evidence="2" id="KW-1185">Reference proteome</keyword>
<proteinExistence type="predicted"/>
<dbReference type="EMBL" id="ACEC01000043">
    <property type="protein sequence ID" value="EEG31137.1"/>
    <property type="molecule type" value="Genomic_DNA"/>
</dbReference>
<dbReference type="HOGENOM" id="CLU_2664632_0_0_9"/>
<accession>C0EBL9</accession>
<organism evidence="1 2">
    <name type="scientific">[Clostridium] methylpentosum DSM 5476</name>
    <dbReference type="NCBI Taxonomy" id="537013"/>
    <lineage>
        <taxon>Bacteria</taxon>
        <taxon>Bacillati</taxon>
        <taxon>Bacillota</taxon>
        <taxon>Clostridia</taxon>
        <taxon>Eubacteriales</taxon>
        <taxon>Oscillospiraceae</taxon>
        <taxon>Oscillospiraceae incertae sedis</taxon>
    </lineage>
</organism>
<sequence>MLQSRRFGTRRWLFSSGTAALASVLKKRNAWRESSLLNEQTHFPGCCARRAAAGIEQNVKRNGIPLALLQLFCIF</sequence>
<evidence type="ECO:0000313" key="1">
    <source>
        <dbReference type="EMBL" id="EEG31137.1"/>
    </source>
</evidence>
<dbReference type="AlphaFoldDB" id="C0EBL9"/>
<name>C0EBL9_9FIRM</name>
<dbReference type="Proteomes" id="UP000003340">
    <property type="component" value="Unassembled WGS sequence"/>
</dbReference>
<reference evidence="1 2" key="2">
    <citation type="submission" date="2009-02" db="EMBL/GenBank/DDBJ databases">
        <title>Draft genome sequence of Clostridium methylpentosum (DSM 5476).</title>
        <authorList>
            <person name="Sudarsanam P."/>
            <person name="Ley R."/>
            <person name="Guruge J."/>
            <person name="Turnbaugh P.J."/>
            <person name="Mahowald M."/>
            <person name="Liep D."/>
            <person name="Gordon J."/>
        </authorList>
    </citation>
    <scope>NUCLEOTIDE SEQUENCE [LARGE SCALE GENOMIC DNA]</scope>
    <source>
        <strain evidence="1 2">DSM 5476</strain>
    </source>
</reference>